<feature type="compositionally biased region" description="Basic residues" evidence="1">
    <location>
        <begin position="255"/>
        <end position="275"/>
    </location>
</feature>
<keyword evidence="3" id="KW-1185">Reference proteome</keyword>
<name>A0A7C9J923_9ACTN</name>
<accession>A0A7C9J923</accession>
<organism evidence="2 3">
    <name type="scientific">Herbidospora solisilvae</name>
    <dbReference type="NCBI Taxonomy" id="2696284"/>
    <lineage>
        <taxon>Bacteria</taxon>
        <taxon>Bacillati</taxon>
        <taxon>Actinomycetota</taxon>
        <taxon>Actinomycetes</taxon>
        <taxon>Streptosporangiales</taxon>
        <taxon>Streptosporangiaceae</taxon>
        <taxon>Herbidospora</taxon>
    </lineage>
</organism>
<reference evidence="2 3" key="1">
    <citation type="submission" date="2020-01" db="EMBL/GenBank/DDBJ databases">
        <title>Herbidospora sp. NEAU-GS84 nov., a novel actinomycete isolated from soil.</title>
        <authorList>
            <person name="Han L."/>
        </authorList>
    </citation>
    <scope>NUCLEOTIDE SEQUENCE [LARGE SCALE GENOMIC DNA]</scope>
    <source>
        <strain evidence="2 3">NEAU-GS84</strain>
    </source>
</reference>
<proteinExistence type="predicted"/>
<sequence length="275" mass="30431">MQTPGEHAETGIRPSDLRVISDALNIYAEAANMVLEQAPVISRDDSVWIVDGDRAHRGLVADPDVGTPGGQGLVEVRFVHHADLIQEHAWTGLDLPALTTAAREGRVTIAIRSVIVPRDQVLKTTAHADNDRVHLEEQRRAERRRQARERRLNKAAAGPLTIGRIFPDGEIAGRALARYLGLERGLADWLWRGTDPISPGYGQLAAHLSVTHQLLTHPKPDDYRYQLACLPDADELAATLISSTAWARGGAARPQARRVRRARNRAAHRLPRRDH</sequence>
<evidence type="ECO:0000313" key="3">
    <source>
        <dbReference type="Proteomes" id="UP000479526"/>
    </source>
</evidence>
<dbReference type="Proteomes" id="UP000479526">
    <property type="component" value="Unassembled WGS sequence"/>
</dbReference>
<feature type="region of interest" description="Disordered" evidence="1">
    <location>
        <begin position="252"/>
        <end position="275"/>
    </location>
</feature>
<dbReference type="EMBL" id="WXEW01000001">
    <property type="protein sequence ID" value="NAS20104.1"/>
    <property type="molecule type" value="Genomic_DNA"/>
</dbReference>
<gene>
    <name evidence="2" type="ORF">GT755_00220</name>
</gene>
<evidence type="ECO:0000313" key="2">
    <source>
        <dbReference type="EMBL" id="NAS20104.1"/>
    </source>
</evidence>
<evidence type="ECO:0000256" key="1">
    <source>
        <dbReference type="SAM" id="MobiDB-lite"/>
    </source>
</evidence>
<dbReference type="AlphaFoldDB" id="A0A7C9J923"/>
<comment type="caution">
    <text evidence="2">The sequence shown here is derived from an EMBL/GenBank/DDBJ whole genome shotgun (WGS) entry which is preliminary data.</text>
</comment>
<dbReference type="RefSeq" id="WP_161477654.1">
    <property type="nucleotide sequence ID" value="NZ_WXEW01000001.1"/>
</dbReference>
<protein>
    <submittedName>
        <fullName evidence="2">Uncharacterized protein</fullName>
    </submittedName>
</protein>